<proteinExistence type="predicted"/>
<dbReference type="Gene3D" id="3.30.420.10">
    <property type="entry name" value="Ribonuclease H-like superfamily/Ribonuclease H"/>
    <property type="match status" value="1"/>
</dbReference>
<dbReference type="InterPro" id="IPR040676">
    <property type="entry name" value="DUF5641"/>
</dbReference>
<reference evidence="2 3" key="1">
    <citation type="submission" date="2015-01" db="EMBL/GenBank/DDBJ databases">
        <title>Evolution of Trichinella species and genotypes.</title>
        <authorList>
            <person name="Korhonen P.K."/>
            <person name="Edoardo P."/>
            <person name="Giuseppe L.R."/>
            <person name="Gasser R.B."/>
        </authorList>
    </citation>
    <scope>NUCLEOTIDE SEQUENCE [LARGE SCALE GENOMIC DNA]</scope>
    <source>
        <strain evidence="2">ISS120</strain>
    </source>
</reference>
<dbReference type="EMBL" id="JYDI01000351">
    <property type="protein sequence ID" value="KRY45532.1"/>
    <property type="molecule type" value="Genomic_DNA"/>
</dbReference>
<organism evidence="2 3">
    <name type="scientific">Trichinella britovi</name>
    <name type="common">Parasitic roundworm</name>
    <dbReference type="NCBI Taxonomy" id="45882"/>
    <lineage>
        <taxon>Eukaryota</taxon>
        <taxon>Metazoa</taxon>
        <taxon>Ecdysozoa</taxon>
        <taxon>Nematoda</taxon>
        <taxon>Enoplea</taxon>
        <taxon>Dorylaimia</taxon>
        <taxon>Trichinellida</taxon>
        <taxon>Trichinellidae</taxon>
        <taxon>Trichinella</taxon>
    </lineage>
</organism>
<dbReference type="OMA" id="HRIESKF"/>
<dbReference type="AlphaFoldDB" id="A0A0V1C9D9"/>
<dbReference type="PANTHER" id="PTHR47331:SF1">
    <property type="entry name" value="GAG-LIKE PROTEIN"/>
    <property type="match status" value="1"/>
</dbReference>
<dbReference type="Pfam" id="PF18701">
    <property type="entry name" value="DUF5641"/>
    <property type="match status" value="1"/>
</dbReference>
<evidence type="ECO:0000313" key="2">
    <source>
        <dbReference type="EMBL" id="KRY45532.1"/>
    </source>
</evidence>
<evidence type="ECO:0000313" key="3">
    <source>
        <dbReference type="Proteomes" id="UP000054653"/>
    </source>
</evidence>
<keyword evidence="3" id="KW-1185">Reference proteome</keyword>
<dbReference type="STRING" id="45882.A0A0V1C9D9"/>
<gene>
    <name evidence="2" type="ORF">T03_17148</name>
</gene>
<dbReference type="GO" id="GO:0003676">
    <property type="term" value="F:nucleic acid binding"/>
    <property type="evidence" value="ECO:0007669"/>
    <property type="project" value="InterPro"/>
</dbReference>
<feature type="domain" description="DUF5641" evidence="1">
    <location>
        <begin position="185"/>
        <end position="267"/>
    </location>
</feature>
<dbReference type="Proteomes" id="UP000054653">
    <property type="component" value="Unassembled WGS sequence"/>
</dbReference>
<dbReference type="PANTHER" id="PTHR47331">
    <property type="entry name" value="PHD-TYPE DOMAIN-CONTAINING PROTEIN"/>
    <property type="match status" value="1"/>
</dbReference>
<dbReference type="SUPFAM" id="SSF53098">
    <property type="entry name" value="Ribonuclease H-like"/>
    <property type="match status" value="1"/>
</dbReference>
<accession>A0A0V1C9D9</accession>
<sequence length="268" mass="31836">MESIHELVKPEEWKYCPTKDKTTIMSDDVPAAQLLNKQPLNRFCARRRYPKIIQSDNFSTFKMAERQLKNLFLKSSLDKVQRTMTRHRIESKFITEGTPWNDGYWERLVRSMKNTLRKIFGKSTLDEEELTTVYINARRLTFVGDDVKDADALTLFHFLIGSTFNDIPMLLPPTVEEDELLLNRKWRKRQQIVLHFWKRWRNEYITTFVNRTKWMTKRPEPKEGDIVLVKEDNMKRENWPTGRITAVLPESDGLCRTVQVKTTKGTFM</sequence>
<comment type="caution">
    <text evidence="2">The sequence shown here is derived from an EMBL/GenBank/DDBJ whole genome shotgun (WGS) entry which is preliminary data.</text>
</comment>
<dbReference type="OrthoDB" id="8019190at2759"/>
<name>A0A0V1C9D9_TRIBR</name>
<protein>
    <recommendedName>
        <fullName evidence="1">DUF5641 domain-containing protein</fullName>
    </recommendedName>
</protein>
<dbReference type="InterPro" id="IPR036397">
    <property type="entry name" value="RNaseH_sf"/>
</dbReference>
<evidence type="ECO:0000259" key="1">
    <source>
        <dbReference type="Pfam" id="PF18701"/>
    </source>
</evidence>
<dbReference type="InterPro" id="IPR012337">
    <property type="entry name" value="RNaseH-like_sf"/>
</dbReference>